<gene>
    <name evidence="2" type="ORF">CYNAS_LOCUS20080</name>
</gene>
<feature type="compositionally biased region" description="Basic and acidic residues" evidence="1">
    <location>
        <begin position="44"/>
        <end position="64"/>
    </location>
</feature>
<evidence type="ECO:0000313" key="3">
    <source>
        <dbReference type="Proteomes" id="UP001176961"/>
    </source>
</evidence>
<comment type="caution">
    <text evidence="2">The sequence shown here is derived from an EMBL/GenBank/DDBJ whole genome shotgun (WGS) entry which is preliminary data.</text>
</comment>
<proteinExistence type="predicted"/>
<sequence>MHGASTKATNEDSSFDAAKVQLTQHLEQHSCCSRQHLCLPTEPNEEHTQRKKAEQRSGDTDVAADDYKLARLELHTERSRSDSWRETELQRAERLARVAERARIGDQMKLRNNDCCVRKSAERKRRDAHESQENEICEGVKRCPTSSSDCLGSKITIDPHTSGTFTSLEMATARTAIEIEMDSSQQRSKYGSTTSPLMQSLLANAHLSENPRSTVEHEEICAPETAPPESVTVPSRDSQTHWLPRD</sequence>
<organism evidence="2 3">
    <name type="scientific">Cylicocyclus nassatus</name>
    <name type="common">Nematode worm</name>
    <dbReference type="NCBI Taxonomy" id="53992"/>
    <lineage>
        <taxon>Eukaryota</taxon>
        <taxon>Metazoa</taxon>
        <taxon>Ecdysozoa</taxon>
        <taxon>Nematoda</taxon>
        <taxon>Chromadorea</taxon>
        <taxon>Rhabditida</taxon>
        <taxon>Rhabditina</taxon>
        <taxon>Rhabditomorpha</taxon>
        <taxon>Strongyloidea</taxon>
        <taxon>Strongylidae</taxon>
        <taxon>Cylicocyclus</taxon>
    </lineage>
</organism>
<dbReference type="Proteomes" id="UP001176961">
    <property type="component" value="Unassembled WGS sequence"/>
</dbReference>
<reference evidence="2" key="1">
    <citation type="submission" date="2023-07" db="EMBL/GenBank/DDBJ databases">
        <authorList>
            <consortium name="CYATHOMIX"/>
        </authorList>
    </citation>
    <scope>NUCLEOTIDE SEQUENCE</scope>
    <source>
        <strain evidence="2">N/A</strain>
    </source>
</reference>
<feature type="compositionally biased region" description="Polar residues" evidence="1">
    <location>
        <begin position="232"/>
        <end position="246"/>
    </location>
</feature>
<evidence type="ECO:0000313" key="2">
    <source>
        <dbReference type="EMBL" id="CAJ0608097.1"/>
    </source>
</evidence>
<accession>A0AA36HDC0</accession>
<feature type="region of interest" description="Disordered" evidence="1">
    <location>
        <begin position="40"/>
        <end position="64"/>
    </location>
</feature>
<keyword evidence="3" id="KW-1185">Reference proteome</keyword>
<dbReference type="EMBL" id="CATQJL010000316">
    <property type="protein sequence ID" value="CAJ0608097.1"/>
    <property type="molecule type" value="Genomic_DNA"/>
</dbReference>
<name>A0AA36HDC0_CYLNA</name>
<protein>
    <submittedName>
        <fullName evidence="2">Uncharacterized protein</fullName>
    </submittedName>
</protein>
<dbReference type="AlphaFoldDB" id="A0AA36HDC0"/>
<evidence type="ECO:0000256" key="1">
    <source>
        <dbReference type="SAM" id="MobiDB-lite"/>
    </source>
</evidence>
<feature type="region of interest" description="Disordered" evidence="1">
    <location>
        <begin position="203"/>
        <end position="246"/>
    </location>
</feature>